<evidence type="ECO:0000313" key="3">
    <source>
        <dbReference type="EMBL" id="XCD17365.1"/>
    </source>
</evidence>
<dbReference type="KEGG" id="vck:PG915_07535"/>
<organism evidence="3">
    <name type="scientific">Vibrio chaetopteri</name>
    <dbReference type="NCBI Taxonomy" id="3016528"/>
    <lineage>
        <taxon>Bacteria</taxon>
        <taxon>Pseudomonadati</taxon>
        <taxon>Pseudomonadota</taxon>
        <taxon>Gammaproteobacteria</taxon>
        <taxon>Vibrionales</taxon>
        <taxon>Vibrionaceae</taxon>
        <taxon>Vibrio</taxon>
    </lineage>
</organism>
<dbReference type="PANTHER" id="PTHR43625:SF40">
    <property type="entry name" value="ALDO-KETO REDUCTASE YAKC [NADP(+)]"/>
    <property type="match status" value="1"/>
</dbReference>
<gene>
    <name evidence="3" type="ORF">PG915_07535</name>
</gene>
<proteinExistence type="predicted"/>
<keyword evidence="1" id="KW-0560">Oxidoreductase</keyword>
<dbReference type="SUPFAM" id="SSF51430">
    <property type="entry name" value="NAD(P)-linked oxidoreductase"/>
    <property type="match status" value="1"/>
</dbReference>
<evidence type="ECO:0000259" key="2">
    <source>
        <dbReference type="Pfam" id="PF00248"/>
    </source>
</evidence>
<dbReference type="PANTHER" id="PTHR43625">
    <property type="entry name" value="AFLATOXIN B1 ALDEHYDE REDUCTASE"/>
    <property type="match status" value="1"/>
</dbReference>
<evidence type="ECO:0000256" key="1">
    <source>
        <dbReference type="ARBA" id="ARBA00023002"/>
    </source>
</evidence>
<protein>
    <submittedName>
        <fullName evidence="3">Aldo/keto reductase</fullName>
    </submittedName>
</protein>
<reference evidence="3" key="1">
    <citation type="submission" date="2023-01" db="EMBL/GenBank/DDBJ databases">
        <title>Vibrio sp. CB1-14 genome sequencing.</title>
        <authorList>
            <person name="Otstavnykh N."/>
            <person name="Isaeva M."/>
            <person name="Meleshko D."/>
        </authorList>
    </citation>
    <scope>NUCLEOTIDE SEQUENCE</scope>
    <source>
        <strain evidence="3">CB1-14</strain>
    </source>
</reference>
<dbReference type="InterPro" id="IPR023210">
    <property type="entry name" value="NADP_OxRdtase_dom"/>
</dbReference>
<dbReference type="GO" id="GO:0016491">
    <property type="term" value="F:oxidoreductase activity"/>
    <property type="evidence" value="ECO:0007669"/>
    <property type="project" value="UniProtKB-KW"/>
</dbReference>
<dbReference type="Pfam" id="PF00248">
    <property type="entry name" value="Aldo_ket_red"/>
    <property type="match status" value="1"/>
</dbReference>
<dbReference type="AlphaFoldDB" id="A0AAU8BM48"/>
<dbReference type="PROSITE" id="PS51257">
    <property type="entry name" value="PROKAR_LIPOPROTEIN"/>
    <property type="match status" value="1"/>
</dbReference>
<dbReference type="Gene3D" id="3.20.20.100">
    <property type="entry name" value="NADP-dependent oxidoreductase domain"/>
    <property type="match status" value="1"/>
</dbReference>
<sequence>MRKIGGTTLAPVALGCMNLSHAYGTPPTEKHGIELLNQALDLGCNMLDTAALYGFGDNEQLLAKAVGHRRNEYLLASKCGMFKGANGKRTIDGRPETLRQTCEQALRRLNTDVIDLYYLHRWDKSVPIEESVGELSRLVDEGKIKHIGLSEVSATTLEKAHCIHPIAAVQSEYSLWSRNAEIAVIDKCRGLGSAFVSFSPVGRGILSGELQSNQFVAGDIRNAMPRFNDDHFSTNLATVDKFACLLPMFAEENTSLPSPTLAQFALAWTLAKAPNSIALPGTTSIKHLEDNWNAQQYSISSALLDQIERTVPQTAFIGSRYNTQTQAEIDTEEY</sequence>
<dbReference type="PRINTS" id="PR00069">
    <property type="entry name" value="ALDKETRDTASE"/>
</dbReference>
<dbReference type="EMBL" id="CP115920">
    <property type="protein sequence ID" value="XCD17365.1"/>
    <property type="molecule type" value="Genomic_DNA"/>
</dbReference>
<dbReference type="RefSeq" id="WP_353498560.1">
    <property type="nucleotide sequence ID" value="NZ_CP115920.1"/>
</dbReference>
<accession>A0AAU8BM48</accession>
<feature type="domain" description="NADP-dependent oxidoreductase" evidence="2">
    <location>
        <begin position="12"/>
        <end position="308"/>
    </location>
</feature>
<dbReference type="InterPro" id="IPR020471">
    <property type="entry name" value="AKR"/>
</dbReference>
<name>A0AAU8BM48_9VIBR</name>
<dbReference type="InterPro" id="IPR050791">
    <property type="entry name" value="Aldo-Keto_reductase"/>
</dbReference>
<dbReference type="InterPro" id="IPR036812">
    <property type="entry name" value="NAD(P)_OxRdtase_dom_sf"/>
</dbReference>
<dbReference type="GO" id="GO:0005737">
    <property type="term" value="C:cytoplasm"/>
    <property type="evidence" value="ECO:0007669"/>
    <property type="project" value="TreeGrafter"/>
</dbReference>